<dbReference type="PANTHER" id="PTHR46762:SF1">
    <property type="entry name" value="NUCLEOREDOXIN-LIKE PROTEIN 2"/>
    <property type="match status" value="1"/>
</dbReference>
<dbReference type="PANTHER" id="PTHR46762">
    <property type="entry name" value="NUCLEOREDOXIN-LIKE PROTEIN 2"/>
    <property type="match status" value="1"/>
</dbReference>
<dbReference type="InterPro" id="IPR013766">
    <property type="entry name" value="Thioredoxin_domain"/>
</dbReference>
<feature type="domain" description="Thioredoxin" evidence="2">
    <location>
        <begin position="174"/>
        <end position="323"/>
    </location>
</feature>
<organism evidence="3">
    <name type="scientific">Trichuris suis</name>
    <name type="common">pig whipworm</name>
    <dbReference type="NCBI Taxonomy" id="68888"/>
    <lineage>
        <taxon>Eukaryota</taxon>
        <taxon>Metazoa</taxon>
        <taxon>Ecdysozoa</taxon>
        <taxon>Nematoda</taxon>
        <taxon>Enoplea</taxon>
        <taxon>Dorylaimia</taxon>
        <taxon>Trichinellida</taxon>
        <taxon>Trichuridae</taxon>
        <taxon>Trichuris</taxon>
    </lineage>
</organism>
<dbReference type="InterPro" id="IPR029519">
    <property type="entry name" value="RdCVF2"/>
</dbReference>
<keyword evidence="1" id="KW-0812">Transmembrane</keyword>
<dbReference type="GO" id="GO:0045494">
    <property type="term" value="P:photoreceptor cell maintenance"/>
    <property type="evidence" value="ECO:0007669"/>
    <property type="project" value="InterPro"/>
</dbReference>
<reference evidence="3" key="1">
    <citation type="journal article" date="2014" name="Nat. Genet.">
        <title>Genome and transcriptome of the porcine whipworm Trichuris suis.</title>
        <authorList>
            <person name="Jex A.R."/>
            <person name="Nejsum P."/>
            <person name="Schwarz E.M."/>
            <person name="Hu L."/>
            <person name="Young N.D."/>
            <person name="Hall R.S."/>
            <person name="Korhonen P.K."/>
            <person name="Liao S."/>
            <person name="Thamsborg S."/>
            <person name="Xia J."/>
            <person name="Xu P."/>
            <person name="Wang S."/>
            <person name="Scheerlinck J.P."/>
            <person name="Hofmann A."/>
            <person name="Sternberg P.W."/>
            <person name="Wang J."/>
            <person name="Gasser R.B."/>
        </authorList>
    </citation>
    <scope>NUCLEOTIDE SEQUENCE [LARGE SCALE GENOMIC DNA]</scope>
    <source>
        <strain evidence="3">DCEP-RM93F</strain>
    </source>
</reference>
<dbReference type="GO" id="GO:0007600">
    <property type="term" value="P:sensory perception"/>
    <property type="evidence" value="ECO:0007669"/>
    <property type="project" value="InterPro"/>
</dbReference>
<dbReference type="EMBL" id="KL367489">
    <property type="protein sequence ID" value="KFD70212.1"/>
    <property type="molecule type" value="Genomic_DNA"/>
</dbReference>
<dbReference type="SUPFAM" id="SSF52833">
    <property type="entry name" value="Thioredoxin-like"/>
    <property type="match status" value="2"/>
</dbReference>
<feature type="transmembrane region" description="Helical" evidence="1">
    <location>
        <begin position="141"/>
        <end position="161"/>
    </location>
</feature>
<dbReference type="Gene3D" id="3.40.30.10">
    <property type="entry name" value="Glutaredoxin"/>
    <property type="match status" value="2"/>
</dbReference>
<name>A0A085NL66_9BILA</name>
<keyword evidence="1" id="KW-1133">Transmembrane helix</keyword>
<dbReference type="Pfam" id="PF13905">
    <property type="entry name" value="Thioredoxin_8"/>
    <property type="match status" value="2"/>
</dbReference>
<proteinExistence type="predicted"/>
<gene>
    <name evidence="3" type="ORF">M514_17562</name>
</gene>
<dbReference type="CDD" id="cd02964">
    <property type="entry name" value="TryX_like_family"/>
    <property type="match status" value="2"/>
</dbReference>
<evidence type="ECO:0000259" key="2">
    <source>
        <dbReference type="PROSITE" id="PS51352"/>
    </source>
</evidence>
<protein>
    <recommendedName>
        <fullName evidence="2">Thioredoxin domain-containing protein</fullName>
    </recommendedName>
</protein>
<dbReference type="InterPro" id="IPR012336">
    <property type="entry name" value="Thioredoxin-like_fold"/>
</dbReference>
<evidence type="ECO:0000256" key="1">
    <source>
        <dbReference type="SAM" id="Phobius"/>
    </source>
</evidence>
<accession>A0A085NL66</accession>
<dbReference type="Proteomes" id="UP000030758">
    <property type="component" value="Unassembled WGS sequence"/>
</dbReference>
<feature type="domain" description="Thioredoxin" evidence="2">
    <location>
        <begin position="7"/>
        <end position="137"/>
    </location>
</feature>
<keyword evidence="1" id="KW-0472">Membrane</keyword>
<dbReference type="InterPro" id="IPR036249">
    <property type="entry name" value="Thioredoxin-like_sf"/>
</dbReference>
<dbReference type="PROSITE" id="PS51352">
    <property type="entry name" value="THIOREDOXIN_2"/>
    <property type="match status" value="2"/>
</dbReference>
<evidence type="ECO:0000313" key="3">
    <source>
        <dbReference type="EMBL" id="KFD70212.1"/>
    </source>
</evidence>
<dbReference type="AlphaFoldDB" id="A0A085NL66"/>
<sequence length="329" mass="37532">MAVLLKEKTVMKMENGEARCINAEEHLRGKVVALYFSAHWCPPCRNFTPVLKDFYEEVGQDSFEVVFVSFDHSANDLKEYMLEAHGDWCFIPFGNPAIKELSQMYGVQGIPMLVIIKASGDAVTKNARSDHFKQQYRNLTMALRLTILATIFTLTISMVLMQRRDHKHRESCATQNATALSGTHLMKVEGNGTKPVDAETYLHGKIVGLYFSASWCYICHQTTAILKDFYEEIDNDRFEIVFVSRDKSAKDLAEYMEYAHGSWSFIPYGDDAIDELTDEYDVMRLPTLIIIKPSGEVITRNGTELVKKTIPTKLISHWETVCSRTKSRK</sequence>